<dbReference type="PANTHER" id="PTHR43551">
    <property type="entry name" value="FUMARATE REDUCTASE IRON-SULFUR SUBUNIT"/>
    <property type="match status" value="1"/>
</dbReference>
<dbReference type="GO" id="GO:0005886">
    <property type="term" value="C:plasma membrane"/>
    <property type="evidence" value="ECO:0007669"/>
    <property type="project" value="UniProtKB-SubCell"/>
</dbReference>
<evidence type="ECO:0000313" key="26">
    <source>
        <dbReference type="Proteomes" id="UP000009073"/>
    </source>
</evidence>
<name>C4LAB0_TOLAT</name>
<evidence type="ECO:0000256" key="22">
    <source>
        <dbReference type="ARBA" id="ARBA00034412"/>
    </source>
</evidence>
<evidence type="ECO:0000256" key="23">
    <source>
        <dbReference type="ARBA" id="ARBA00049220"/>
    </source>
</evidence>
<dbReference type="HOGENOM" id="CLU_044838_3_2_6"/>
<evidence type="ECO:0000256" key="18">
    <source>
        <dbReference type="ARBA" id="ARBA00023136"/>
    </source>
</evidence>
<dbReference type="GO" id="GO:0051538">
    <property type="term" value="F:3 iron, 4 sulfur cluster binding"/>
    <property type="evidence" value="ECO:0007669"/>
    <property type="project" value="UniProtKB-KW"/>
</dbReference>
<dbReference type="InterPro" id="IPR017896">
    <property type="entry name" value="4Fe4S_Fe-S-bd"/>
</dbReference>
<evidence type="ECO:0000256" key="6">
    <source>
        <dbReference type="ARBA" id="ARBA00017261"/>
    </source>
</evidence>
<dbReference type="PROSITE" id="PS00197">
    <property type="entry name" value="2FE2S_FER_1"/>
    <property type="match status" value="1"/>
</dbReference>
<evidence type="ECO:0000256" key="8">
    <source>
        <dbReference type="ARBA" id="ARBA00022475"/>
    </source>
</evidence>
<comment type="catalytic activity">
    <reaction evidence="22">
        <text>a menaquinone + succinate = a menaquinol + fumarate</text>
        <dbReference type="Rhea" id="RHEA:27834"/>
        <dbReference type="Rhea" id="RHEA-COMP:9537"/>
        <dbReference type="Rhea" id="RHEA-COMP:9539"/>
        <dbReference type="ChEBI" id="CHEBI:16374"/>
        <dbReference type="ChEBI" id="CHEBI:18151"/>
        <dbReference type="ChEBI" id="CHEBI:29806"/>
        <dbReference type="ChEBI" id="CHEBI:30031"/>
        <dbReference type="EC" id="1.3.5.1"/>
    </reaction>
</comment>
<dbReference type="GO" id="GO:0051539">
    <property type="term" value="F:4 iron, 4 sulfur cluster binding"/>
    <property type="evidence" value="ECO:0007669"/>
    <property type="project" value="UniProtKB-KW"/>
</dbReference>
<dbReference type="FunFam" id="3.10.20.30:FF:000009">
    <property type="entry name" value="Succinate dehydrogenase iron-sulfur subunit"/>
    <property type="match status" value="1"/>
</dbReference>
<evidence type="ECO:0000256" key="5">
    <source>
        <dbReference type="ARBA" id="ARBA00012792"/>
    </source>
</evidence>
<evidence type="ECO:0000259" key="24">
    <source>
        <dbReference type="PROSITE" id="PS51379"/>
    </source>
</evidence>
<keyword evidence="26" id="KW-1185">Reference proteome</keyword>
<dbReference type="GO" id="GO:0009055">
    <property type="term" value="F:electron transfer activity"/>
    <property type="evidence" value="ECO:0007669"/>
    <property type="project" value="InterPro"/>
</dbReference>
<keyword evidence="10" id="KW-0997">Cell inner membrane</keyword>
<dbReference type="FunFam" id="1.10.1060.10:FF:000002">
    <property type="entry name" value="Succinate dehydrogenase iron-sulfur subunit"/>
    <property type="match status" value="1"/>
</dbReference>
<evidence type="ECO:0000256" key="17">
    <source>
        <dbReference type="ARBA" id="ARBA00023014"/>
    </source>
</evidence>
<dbReference type="InterPro" id="IPR017900">
    <property type="entry name" value="4Fe4S_Fe_S_CS"/>
</dbReference>
<keyword evidence="18" id="KW-0472">Membrane</keyword>
<dbReference type="Proteomes" id="UP000009073">
    <property type="component" value="Chromosome"/>
</dbReference>
<dbReference type="InterPro" id="IPR004489">
    <property type="entry name" value="Succ_DH/fum_Rdtase_Fe-S"/>
</dbReference>
<feature type="domain" description="4Fe-4S ferredoxin-type" evidence="24">
    <location>
        <begin position="140"/>
        <end position="170"/>
    </location>
</feature>
<evidence type="ECO:0000256" key="10">
    <source>
        <dbReference type="ARBA" id="ARBA00022519"/>
    </source>
</evidence>
<dbReference type="PROSITE" id="PS00198">
    <property type="entry name" value="4FE4S_FER_1"/>
    <property type="match status" value="1"/>
</dbReference>
<dbReference type="InterPro" id="IPR006058">
    <property type="entry name" value="2Fe2S_fd_BS"/>
</dbReference>
<accession>C4LAB0</accession>
<dbReference type="NCBIfam" id="TIGR00384">
    <property type="entry name" value="dhsB"/>
    <property type="match status" value="1"/>
</dbReference>
<dbReference type="InterPro" id="IPR025192">
    <property type="entry name" value="Succ_DH/fum_Rdtase_N"/>
</dbReference>
<dbReference type="RefSeq" id="WP_015879534.1">
    <property type="nucleotide sequence ID" value="NC_012691.1"/>
</dbReference>
<dbReference type="GO" id="GO:0006099">
    <property type="term" value="P:tricarboxylic acid cycle"/>
    <property type="evidence" value="ECO:0007669"/>
    <property type="project" value="UniProtKB-KW"/>
</dbReference>
<dbReference type="InterPro" id="IPR012675">
    <property type="entry name" value="Beta-grasp_dom_sf"/>
</dbReference>
<evidence type="ECO:0000256" key="15">
    <source>
        <dbReference type="ARBA" id="ARBA00023002"/>
    </source>
</evidence>
<dbReference type="EC" id="1.3.5.1" evidence="5"/>
<dbReference type="AlphaFoldDB" id="C4LAB0"/>
<dbReference type="Pfam" id="PF13237">
    <property type="entry name" value="Fer4_10"/>
    <property type="match status" value="1"/>
</dbReference>
<dbReference type="Pfam" id="PF13085">
    <property type="entry name" value="Fer2_3"/>
    <property type="match status" value="1"/>
</dbReference>
<evidence type="ECO:0000256" key="9">
    <source>
        <dbReference type="ARBA" id="ARBA00022485"/>
    </source>
</evidence>
<keyword evidence="13" id="KW-0479">Metal-binding</keyword>
<dbReference type="PROSITE" id="PS51379">
    <property type="entry name" value="4FE4S_FER_2"/>
    <property type="match status" value="1"/>
</dbReference>
<keyword evidence="12" id="KW-0001">2Fe-2S</keyword>
<evidence type="ECO:0000256" key="13">
    <source>
        <dbReference type="ARBA" id="ARBA00022723"/>
    </source>
</evidence>
<comment type="similarity">
    <text evidence="4">Belongs to the succinate dehydrogenase/fumarate reductase iron-sulfur protein family.</text>
</comment>
<dbReference type="SUPFAM" id="SSF46548">
    <property type="entry name" value="alpha-helical ferredoxin"/>
    <property type="match status" value="1"/>
</dbReference>
<evidence type="ECO:0000256" key="3">
    <source>
        <dbReference type="ARBA" id="ARBA00004515"/>
    </source>
</evidence>
<evidence type="ECO:0000256" key="19">
    <source>
        <dbReference type="ARBA" id="ARBA00023291"/>
    </source>
</evidence>
<dbReference type="eggNOG" id="COG0479">
    <property type="taxonomic scope" value="Bacteria"/>
</dbReference>
<gene>
    <name evidence="25" type="ordered locus">Tola_2491</name>
</gene>
<keyword evidence="14" id="KW-0249">Electron transport</keyword>
<evidence type="ECO:0000256" key="16">
    <source>
        <dbReference type="ARBA" id="ARBA00023004"/>
    </source>
</evidence>
<keyword evidence="17" id="KW-0411">Iron-sulfur</keyword>
<evidence type="ECO:0000256" key="12">
    <source>
        <dbReference type="ARBA" id="ARBA00022714"/>
    </source>
</evidence>
<sequence>MAEIMEIEVLRYRPEEDNEPWTQRYQVPFTHEMSILEALTHIKDHIDSTLSYRWSCRMAICGSCGMMVNGKPKLGCKTFLRDYISEGKIRLEPLANFPIERDLVVDMSDFMQKLEKIKPYIIPKEEKNLCDGEYLQTPKQLAQYKQFSQCINCGLCYAACPQYALKPEFLGPAAIALLYRYNEDSRDGAKEERMKLIHQESGVWSCTFVGFCSEVCPKGVDPAAAIQLYKAESAKDYVIAMFKPED</sequence>
<dbReference type="NCBIfam" id="NF004616">
    <property type="entry name" value="PRK05950.1"/>
    <property type="match status" value="1"/>
</dbReference>
<evidence type="ECO:0000256" key="2">
    <source>
        <dbReference type="ARBA" id="ARBA00001966"/>
    </source>
</evidence>
<dbReference type="GO" id="GO:0051537">
    <property type="term" value="F:2 iron, 2 sulfur cluster binding"/>
    <property type="evidence" value="ECO:0007669"/>
    <property type="project" value="UniProtKB-KW"/>
</dbReference>
<keyword evidence="9" id="KW-0004">4Fe-4S</keyword>
<keyword evidence="8" id="KW-1003">Cell membrane</keyword>
<dbReference type="NCBIfam" id="NF009051">
    <property type="entry name" value="PRK12385.1"/>
    <property type="match status" value="1"/>
</dbReference>
<reference evidence="25 26" key="2">
    <citation type="journal article" date="2011" name="Stand. Genomic Sci.">
        <title>Complete genome sequence of Tolumonas auensis type strain (TA 4).</title>
        <authorList>
            <person name="Chertkov O."/>
            <person name="Copeland A."/>
            <person name="Lucas S."/>
            <person name="Lapidus A."/>
            <person name="Berry K.W."/>
            <person name="Detter J.C."/>
            <person name="Del Rio T.G."/>
            <person name="Hammon N."/>
            <person name="Dalin E."/>
            <person name="Tice H."/>
            <person name="Pitluck S."/>
            <person name="Richardson P."/>
            <person name="Bruce D."/>
            <person name="Goodwin L."/>
            <person name="Han C."/>
            <person name="Tapia R."/>
            <person name="Saunders E."/>
            <person name="Schmutz J."/>
            <person name="Brettin T."/>
            <person name="Larimer F."/>
            <person name="Land M."/>
            <person name="Hauser L."/>
            <person name="Spring S."/>
            <person name="Rohde M."/>
            <person name="Kyrpides N.C."/>
            <person name="Ivanova N."/>
            <person name="Goker M."/>
            <person name="Beller H.R."/>
            <person name="Klenk H.P."/>
            <person name="Woyke T."/>
        </authorList>
    </citation>
    <scope>NUCLEOTIDE SEQUENCE [LARGE SCALE GENOMIC DNA]</scope>
    <source>
        <strain evidence="26">DSM 9187 / TA4</strain>
    </source>
</reference>
<comment type="cofactor">
    <cofactor evidence="2">
        <name>[4Fe-4S] cluster</name>
        <dbReference type="ChEBI" id="CHEBI:49883"/>
    </cofactor>
</comment>
<keyword evidence="15 25" id="KW-0560">Oxidoreductase</keyword>
<organism evidence="25 26">
    <name type="scientific">Tolumonas auensis (strain DSM 9187 / NBRC 110442 / TA 4)</name>
    <dbReference type="NCBI Taxonomy" id="595494"/>
    <lineage>
        <taxon>Bacteria</taxon>
        <taxon>Pseudomonadati</taxon>
        <taxon>Pseudomonadota</taxon>
        <taxon>Gammaproteobacteria</taxon>
        <taxon>Aeromonadales</taxon>
        <taxon>Aeromonadaceae</taxon>
        <taxon>Tolumonas</taxon>
    </lineage>
</organism>
<evidence type="ECO:0000256" key="21">
    <source>
        <dbReference type="ARBA" id="ARBA00034078"/>
    </source>
</evidence>
<keyword evidence="16" id="KW-0408">Iron</keyword>
<comment type="cofactor">
    <cofactor evidence="1">
        <name>[3Fe-4S] cluster</name>
        <dbReference type="ChEBI" id="CHEBI:21137"/>
    </cofactor>
</comment>
<dbReference type="Gene3D" id="3.10.20.30">
    <property type="match status" value="1"/>
</dbReference>
<evidence type="ECO:0000313" key="25">
    <source>
        <dbReference type="EMBL" id="ACQ94085.1"/>
    </source>
</evidence>
<proteinExistence type="inferred from homology"/>
<dbReference type="GO" id="GO:0008177">
    <property type="term" value="F:succinate dehydrogenase (quinone) activity"/>
    <property type="evidence" value="ECO:0007669"/>
    <property type="project" value="UniProtKB-EC"/>
</dbReference>
<evidence type="ECO:0000256" key="11">
    <source>
        <dbReference type="ARBA" id="ARBA00022532"/>
    </source>
</evidence>
<dbReference type="GO" id="GO:0046872">
    <property type="term" value="F:metal ion binding"/>
    <property type="evidence" value="ECO:0007669"/>
    <property type="project" value="UniProtKB-KW"/>
</dbReference>
<dbReference type="InterPro" id="IPR009051">
    <property type="entry name" value="Helical_ferredxn"/>
</dbReference>
<dbReference type="KEGG" id="tau:Tola_2491"/>
<dbReference type="OrthoDB" id="9804391at2"/>
<evidence type="ECO:0000256" key="7">
    <source>
        <dbReference type="ARBA" id="ARBA00022448"/>
    </source>
</evidence>
<keyword evidence="19" id="KW-0003">3Fe-4S</keyword>
<dbReference type="STRING" id="595494.Tola_2491"/>
<dbReference type="InterPro" id="IPR036010">
    <property type="entry name" value="2Fe-2S_ferredoxin-like_sf"/>
</dbReference>
<dbReference type="PANTHER" id="PTHR43551:SF2">
    <property type="entry name" value="FUMARATE REDUCTASE IRON-SULFUR SUBUNIT"/>
    <property type="match status" value="1"/>
</dbReference>
<evidence type="ECO:0000256" key="4">
    <source>
        <dbReference type="ARBA" id="ARBA00009433"/>
    </source>
</evidence>
<comment type="catalytic activity">
    <reaction evidence="23">
        <text>a quinone + succinate = fumarate + a quinol</text>
        <dbReference type="Rhea" id="RHEA:40523"/>
        <dbReference type="ChEBI" id="CHEBI:24646"/>
        <dbReference type="ChEBI" id="CHEBI:29806"/>
        <dbReference type="ChEBI" id="CHEBI:30031"/>
        <dbReference type="ChEBI" id="CHEBI:132124"/>
        <dbReference type="EC" id="1.3.5.1"/>
    </reaction>
</comment>
<evidence type="ECO:0000256" key="20">
    <source>
        <dbReference type="ARBA" id="ARBA00029732"/>
    </source>
</evidence>
<keyword evidence="11" id="KW-0816">Tricarboxylic acid cycle</keyword>
<evidence type="ECO:0000256" key="14">
    <source>
        <dbReference type="ARBA" id="ARBA00022982"/>
    </source>
</evidence>
<reference evidence="26" key="1">
    <citation type="submission" date="2009-05" db="EMBL/GenBank/DDBJ databases">
        <title>Complete sequence of Tolumonas auensis DSM 9187.</title>
        <authorList>
            <consortium name="US DOE Joint Genome Institute"/>
            <person name="Lucas S."/>
            <person name="Copeland A."/>
            <person name="Lapidus A."/>
            <person name="Glavina del Rio T."/>
            <person name="Tice H."/>
            <person name="Bruce D."/>
            <person name="Goodwin L."/>
            <person name="Pitluck S."/>
            <person name="Chertkov O."/>
            <person name="Brettin T."/>
            <person name="Detter J.C."/>
            <person name="Han C."/>
            <person name="Larimer F."/>
            <person name="Land M."/>
            <person name="Hauser L."/>
            <person name="Kyrpides N."/>
            <person name="Mikhailova N."/>
            <person name="Spring S."/>
            <person name="Beller H."/>
        </authorList>
    </citation>
    <scope>NUCLEOTIDE SEQUENCE [LARGE SCALE GENOMIC DNA]</scope>
    <source>
        <strain evidence="26">DSM 9187 / TA4</strain>
    </source>
</reference>
<dbReference type="EMBL" id="CP001616">
    <property type="protein sequence ID" value="ACQ94085.1"/>
    <property type="molecule type" value="Genomic_DNA"/>
</dbReference>
<dbReference type="SUPFAM" id="SSF54292">
    <property type="entry name" value="2Fe-2S ferredoxin-like"/>
    <property type="match status" value="1"/>
</dbReference>
<comment type="cofactor">
    <cofactor evidence="21">
        <name>[2Fe-2S] cluster</name>
        <dbReference type="ChEBI" id="CHEBI:190135"/>
    </cofactor>
</comment>
<evidence type="ECO:0000256" key="1">
    <source>
        <dbReference type="ARBA" id="ARBA00001927"/>
    </source>
</evidence>
<comment type="subcellular location">
    <subcellularLocation>
        <location evidence="3">Cell inner membrane</location>
        <topology evidence="3">Peripheral membrane protein</topology>
        <orientation evidence="3">Cytoplasmic side</orientation>
    </subcellularLocation>
</comment>
<dbReference type="Gene3D" id="1.10.1060.10">
    <property type="entry name" value="Alpha-helical ferredoxin"/>
    <property type="match status" value="1"/>
</dbReference>
<protein>
    <recommendedName>
        <fullName evidence="6">Fumarate reductase iron-sulfur subunit</fullName>
        <ecNumber evidence="5">1.3.5.1</ecNumber>
    </recommendedName>
    <alternativeName>
        <fullName evidence="20">Quinol-fumarate reductase iron-sulfur subunit</fullName>
    </alternativeName>
</protein>
<dbReference type="GO" id="GO:0009061">
    <property type="term" value="P:anaerobic respiration"/>
    <property type="evidence" value="ECO:0007669"/>
    <property type="project" value="TreeGrafter"/>
</dbReference>
<keyword evidence="7" id="KW-0813">Transport</keyword>